<evidence type="ECO:0000313" key="1">
    <source>
        <dbReference type="EMBL" id="OCW19323.1"/>
    </source>
</evidence>
<protein>
    <submittedName>
        <fullName evidence="2">Uncharacterized protein</fullName>
    </submittedName>
</protein>
<dbReference type="Proteomes" id="UP000240571">
    <property type="component" value="Unassembled WGS sequence"/>
</dbReference>
<gene>
    <name evidence="1" type="ORF">BBG20_26115</name>
    <name evidence="2" type="ORF">C9382_04570</name>
</gene>
<evidence type="ECO:0000313" key="4">
    <source>
        <dbReference type="Proteomes" id="UP000240571"/>
    </source>
</evidence>
<comment type="caution">
    <text evidence="2">The sequence shown here is derived from an EMBL/GenBank/DDBJ whole genome shotgun (WGS) entry which is preliminary data.</text>
</comment>
<dbReference type="AlphaFoldDB" id="A0A2T4G8Z3"/>
<evidence type="ECO:0000313" key="3">
    <source>
        <dbReference type="Proteomes" id="UP000095081"/>
    </source>
</evidence>
<evidence type="ECO:0000313" key="2">
    <source>
        <dbReference type="EMBL" id="PTC32144.1"/>
    </source>
</evidence>
<dbReference type="Proteomes" id="UP000095081">
    <property type="component" value="Unassembled WGS sequence"/>
</dbReference>
<organism evidence="2 4">
    <name type="scientific">Pseudomonas aylmerensis</name>
    <dbReference type="NCBI Taxonomy" id="1869229"/>
    <lineage>
        <taxon>Bacteria</taxon>
        <taxon>Pseudomonadati</taxon>
        <taxon>Pseudomonadota</taxon>
        <taxon>Gammaproteobacteria</taxon>
        <taxon>Pseudomonadales</taxon>
        <taxon>Pseudomonadaceae</taxon>
        <taxon>Pseudomonas</taxon>
    </lineage>
</organism>
<sequence>MRLLFLGFSSPVARLIATQRKVAQERLKQKPGSVAGNFRRTAWSVVNVSSEIFALLQLQNVPNGLRTLPSNLMYSSIR</sequence>
<dbReference type="EMBL" id="PYWW01000008">
    <property type="protein sequence ID" value="PTC32144.1"/>
    <property type="molecule type" value="Genomic_DNA"/>
</dbReference>
<reference evidence="1 3" key="1">
    <citation type="submission" date="2016-06" db="EMBL/GenBank/DDBJ databases">
        <title>Draft genome sequence of Pseudomonas sp. S1E40, a novel strain antagonistic activity to fungal plant pathogen.</title>
        <authorList>
            <person name="Tambong J.T."/>
            <person name="Tchagang C."/>
            <person name="Xu R."/>
        </authorList>
    </citation>
    <scope>NUCLEOTIDE SEQUENCE [LARGE SCALE GENOMIC DNA]</scope>
    <source>
        <strain evidence="1 3">S1E40</strain>
    </source>
</reference>
<reference evidence="2 4" key="2">
    <citation type="submission" date="2018-03" db="EMBL/GenBank/DDBJ databases">
        <title>Diversity of bacteria associated with corn roots inoculated with woodland soils in Canada, and Description of Pseudomonas aylmerense sp. nov.</title>
        <authorList>
            <person name="Tambong J.T."/>
            <person name="Xu R."/>
            <person name="Tchagang C."/>
        </authorList>
    </citation>
    <scope>NUCLEOTIDE SEQUENCE [LARGE SCALE GENOMIC DNA]</scope>
    <source>
        <strain evidence="2 4">S1E44</strain>
    </source>
</reference>
<dbReference type="EMBL" id="MAUE01000045">
    <property type="protein sequence ID" value="OCW19323.1"/>
    <property type="molecule type" value="Genomic_DNA"/>
</dbReference>
<keyword evidence="3" id="KW-1185">Reference proteome</keyword>
<proteinExistence type="predicted"/>
<name>A0A2T4G8Z3_9PSED</name>
<accession>A0A2T4G8Z3</accession>